<reference evidence="2" key="2">
    <citation type="submission" date="2023-02" db="EMBL/GenBank/DDBJ databases">
        <authorList>
            <person name="Swenson N.G."/>
            <person name="Wegrzyn J.L."/>
            <person name="Mcevoy S.L."/>
        </authorList>
    </citation>
    <scope>NUCLEOTIDE SEQUENCE</scope>
    <source>
        <strain evidence="2">91603</strain>
        <tissue evidence="2">Leaf</tissue>
    </source>
</reference>
<evidence type="ECO:0000256" key="1">
    <source>
        <dbReference type="SAM" id="MobiDB-lite"/>
    </source>
</evidence>
<dbReference type="Proteomes" id="UP001064489">
    <property type="component" value="Chromosome 1"/>
</dbReference>
<gene>
    <name evidence="2" type="ORF">LWI28_025429</name>
</gene>
<accession>A0AAD5JE63</accession>
<keyword evidence="3" id="KW-1185">Reference proteome</keyword>
<dbReference type="AlphaFoldDB" id="A0AAD5JE63"/>
<feature type="region of interest" description="Disordered" evidence="1">
    <location>
        <begin position="1"/>
        <end position="122"/>
    </location>
</feature>
<protein>
    <submittedName>
        <fullName evidence="2">Uncharacterized protein</fullName>
    </submittedName>
</protein>
<evidence type="ECO:0000313" key="2">
    <source>
        <dbReference type="EMBL" id="KAI9196613.1"/>
    </source>
</evidence>
<feature type="compositionally biased region" description="Basic and acidic residues" evidence="1">
    <location>
        <begin position="84"/>
        <end position="101"/>
    </location>
</feature>
<sequence length="336" mass="38476">MTKRAEVPSGTEIALLEQVPPSVLPDGSTGTETGLLVREPPGGSVPHVLPHDLAQGLFSQRTPPQVNPSVVQPLKRSRRNSPTHQRDTRRESDTRRERSSSERSPSWGDTRSKKPRTRPASSVHAFKPYDLLDPDHVAAYQAYKRNTTGELRDVDIHILVGVTWFQRFQTNFMDLEDTHIDAYLLILRKRQRAYPTVYTQRVNVLDSQFYVIFCTERMFGSGVTAPPKKWSMLKHKWHNDNLKAVRGLVPLGNRPWHAVDWVEFHSNRTKDDVTYSLSKKAFRMSIMDRSRGVPQQHQGVFVGKQEGVRLERKGYGTIREKMVVEVYCNSLHNTVV</sequence>
<name>A0AAD5JE63_ACENE</name>
<dbReference type="EMBL" id="JAJSOW010000003">
    <property type="protein sequence ID" value="KAI9196613.1"/>
    <property type="molecule type" value="Genomic_DNA"/>
</dbReference>
<proteinExistence type="predicted"/>
<organism evidence="2 3">
    <name type="scientific">Acer negundo</name>
    <name type="common">Box elder</name>
    <dbReference type="NCBI Taxonomy" id="4023"/>
    <lineage>
        <taxon>Eukaryota</taxon>
        <taxon>Viridiplantae</taxon>
        <taxon>Streptophyta</taxon>
        <taxon>Embryophyta</taxon>
        <taxon>Tracheophyta</taxon>
        <taxon>Spermatophyta</taxon>
        <taxon>Magnoliopsida</taxon>
        <taxon>eudicotyledons</taxon>
        <taxon>Gunneridae</taxon>
        <taxon>Pentapetalae</taxon>
        <taxon>rosids</taxon>
        <taxon>malvids</taxon>
        <taxon>Sapindales</taxon>
        <taxon>Sapindaceae</taxon>
        <taxon>Hippocastanoideae</taxon>
        <taxon>Acereae</taxon>
        <taxon>Acer</taxon>
    </lineage>
</organism>
<comment type="caution">
    <text evidence="2">The sequence shown here is derived from an EMBL/GenBank/DDBJ whole genome shotgun (WGS) entry which is preliminary data.</text>
</comment>
<feature type="compositionally biased region" description="Polar residues" evidence="1">
    <location>
        <begin position="57"/>
        <end position="70"/>
    </location>
</feature>
<reference evidence="2" key="1">
    <citation type="journal article" date="2022" name="Plant J.">
        <title>Strategies of tolerance reflected in two North American maple genomes.</title>
        <authorList>
            <person name="McEvoy S.L."/>
            <person name="Sezen U.U."/>
            <person name="Trouern-Trend A."/>
            <person name="McMahon S.M."/>
            <person name="Schaberg P.G."/>
            <person name="Yang J."/>
            <person name="Wegrzyn J.L."/>
            <person name="Swenson N.G."/>
        </authorList>
    </citation>
    <scope>NUCLEOTIDE SEQUENCE</scope>
    <source>
        <strain evidence="2">91603</strain>
    </source>
</reference>
<evidence type="ECO:0000313" key="3">
    <source>
        <dbReference type="Proteomes" id="UP001064489"/>
    </source>
</evidence>